<keyword evidence="3 5" id="KW-0697">Rotamase</keyword>
<dbReference type="InterPro" id="IPR000774">
    <property type="entry name" value="PPIase_FKBP_N"/>
</dbReference>
<feature type="chain" id="PRO_5042878937" description="Peptidyl-prolyl cis-trans isomerase" evidence="7">
    <location>
        <begin position="23"/>
        <end position="285"/>
    </location>
</feature>
<dbReference type="PANTHER" id="PTHR43811">
    <property type="entry name" value="FKBP-TYPE PEPTIDYL-PROLYL CIS-TRANS ISOMERASE FKPA"/>
    <property type="match status" value="1"/>
</dbReference>
<evidence type="ECO:0000256" key="5">
    <source>
        <dbReference type="PROSITE-ProRule" id="PRU00277"/>
    </source>
</evidence>
<dbReference type="InterPro" id="IPR001179">
    <property type="entry name" value="PPIase_FKBP_dom"/>
</dbReference>
<gene>
    <name evidence="9" type="primary">mip_3</name>
    <name evidence="9" type="ORF">NCTC13063_01460</name>
</gene>
<dbReference type="AlphaFoldDB" id="A0AAQ1UJ08"/>
<evidence type="ECO:0000313" key="9">
    <source>
        <dbReference type="EMBL" id="SUB80177.1"/>
    </source>
</evidence>
<keyword evidence="4 5" id="KW-0413">Isomerase</keyword>
<dbReference type="GO" id="GO:0006457">
    <property type="term" value="P:protein folding"/>
    <property type="evidence" value="ECO:0007669"/>
    <property type="project" value="InterPro"/>
</dbReference>
<evidence type="ECO:0000256" key="6">
    <source>
        <dbReference type="RuleBase" id="RU003915"/>
    </source>
</evidence>
<proteinExistence type="inferred from homology"/>
<comment type="caution">
    <text evidence="9">The sequence shown here is derived from an EMBL/GenBank/DDBJ whole genome shotgun (WGS) entry which is preliminary data.</text>
</comment>
<organism evidence="9 10">
    <name type="scientific">Segatella buccae</name>
    <dbReference type="NCBI Taxonomy" id="28126"/>
    <lineage>
        <taxon>Bacteria</taxon>
        <taxon>Pseudomonadati</taxon>
        <taxon>Bacteroidota</taxon>
        <taxon>Bacteroidia</taxon>
        <taxon>Bacteroidales</taxon>
        <taxon>Prevotellaceae</taxon>
        <taxon>Segatella</taxon>
    </lineage>
</organism>
<dbReference type="RefSeq" id="WP_115153710.1">
    <property type="nucleotide sequence ID" value="NZ_DBFWLE010000024.1"/>
</dbReference>
<dbReference type="EMBL" id="UGTJ01000001">
    <property type="protein sequence ID" value="SUB80177.1"/>
    <property type="molecule type" value="Genomic_DNA"/>
</dbReference>
<dbReference type="PROSITE" id="PS50059">
    <property type="entry name" value="FKBP_PPIASE"/>
    <property type="match status" value="1"/>
</dbReference>
<evidence type="ECO:0000256" key="7">
    <source>
        <dbReference type="SAM" id="SignalP"/>
    </source>
</evidence>
<dbReference type="EC" id="5.2.1.8" evidence="6"/>
<evidence type="ECO:0000256" key="3">
    <source>
        <dbReference type="ARBA" id="ARBA00023110"/>
    </source>
</evidence>
<dbReference type="InterPro" id="IPR046357">
    <property type="entry name" value="PPIase_dom_sf"/>
</dbReference>
<evidence type="ECO:0000256" key="4">
    <source>
        <dbReference type="ARBA" id="ARBA00023235"/>
    </source>
</evidence>
<name>A0AAQ1UJ08_9BACT</name>
<dbReference type="GO" id="GO:0003755">
    <property type="term" value="F:peptidyl-prolyl cis-trans isomerase activity"/>
    <property type="evidence" value="ECO:0007669"/>
    <property type="project" value="UniProtKB-UniRule"/>
</dbReference>
<sequence>MKKIMILALVILASASFSVASAQKKDKKSKKAEQAVKSLMTHDDSLSYAAGINATEGLIGYLQQSFKVDTAYMADFVRGFEDALKMGQTPQGTAYMAGTNIAKMVTERIFPGMEQMLGSVGKLKGDRFNEGFEAALKKDRSIFTETAAKAYQEDLLMGPGNRWLEANAKKPGVKVLPSGLQYKVLKEGKGAKPQASDEVEVVYEGRLTDGTVFDATANHQGAKSDKFRADQVIKGWTEALTMMPVGSKWEIYVPQDLAYGSRPSGKIPPYATLVFTIELLGISGK</sequence>
<dbReference type="Gene3D" id="3.10.50.40">
    <property type="match status" value="1"/>
</dbReference>
<keyword evidence="7" id="KW-0732">Signal</keyword>
<dbReference type="Pfam" id="PF01346">
    <property type="entry name" value="FKBP_N"/>
    <property type="match status" value="1"/>
</dbReference>
<dbReference type="SUPFAM" id="SSF54534">
    <property type="entry name" value="FKBP-like"/>
    <property type="match status" value="1"/>
</dbReference>
<evidence type="ECO:0000256" key="1">
    <source>
        <dbReference type="ARBA" id="ARBA00000971"/>
    </source>
</evidence>
<evidence type="ECO:0000259" key="8">
    <source>
        <dbReference type="PROSITE" id="PS50059"/>
    </source>
</evidence>
<evidence type="ECO:0000256" key="2">
    <source>
        <dbReference type="ARBA" id="ARBA00006577"/>
    </source>
</evidence>
<feature type="domain" description="PPIase FKBP-type" evidence="8">
    <location>
        <begin position="196"/>
        <end position="283"/>
    </location>
</feature>
<evidence type="ECO:0000313" key="10">
    <source>
        <dbReference type="Proteomes" id="UP000255283"/>
    </source>
</evidence>
<feature type="signal peptide" evidence="7">
    <location>
        <begin position="1"/>
        <end position="22"/>
    </location>
</feature>
<comment type="similarity">
    <text evidence="2 6">Belongs to the FKBP-type PPIase family.</text>
</comment>
<protein>
    <recommendedName>
        <fullName evidence="6">Peptidyl-prolyl cis-trans isomerase</fullName>
        <ecNumber evidence="6">5.2.1.8</ecNumber>
    </recommendedName>
</protein>
<dbReference type="Proteomes" id="UP000255283">
    <property type="component" value="Unassembled WGS sequence"/>
</dbReference>
<reference evidence="9 10" key="1">
    <citation type="submission" date="2018-06" db="EMBL/GenBank/DDBJ databases">
        <authorList>
            <consortium name="Pathogen Informatics"/>
            <person name="Doyle S."/>
        </authorList>
    </citation>
    <scope>NUCLEOTIDE SEQUENCE [LARGE SCALE GENOMIC DNA]</scope>
    <source>
        <strain evidence="9 10">NCTC13063</strain>
    </source>
</reference>
<accession>A0AAQ1UJ08</accession>
<comment type="catalytic activity">
    <reaction evidence="1 5 6">
        <text>[protein]-peptidylproline (omega=180) = [protein]-peptidylproline (omega=0)</text>
        <dbReference type="Rhea" id="RHEA:16237"/>
        <dbReference type="Rhea" id="RHEA-COMP:10747"/>
        <dbReference type="Rhea" id="RHEA-COMP:10748"/>
        <dbReference type="ChEBI" id="CHEBI:83833"/>
        <dbReference type="ChEBI" id="CHEBI:83834"/>
        <dbReference type="EC" id="5.2.1.8"/>
    </reaction>
</comment>
<dbReference type="Pfam" id="PF00254">
    <property type="entry name" value="FKBP_C"/>
    <property type="match status" value="1"/>
</dbReference>
<dbReference type="PANTHER" id="PTHR43811:SF19">
    <property type="entry name" value="39 KDA FK506-BINDING NUCLEAR PROTEIN"/>
    <property type="match status" value="1"/>
</dbReference>